<feature type="transmembrane region" description="Helical" evidence="2">
    <location>
        <begin position="44"/>
        <end position="62"/>
    </location>
</feature>
<feature type="domain" description="DUF7036" evidence="3">
    <location>
        <begin position="88"/>
        <end position="177"/>
    </location>
</feature>
<dbReference type="EMBL" id="KZ451923">
    <property type="protein sequence ID" value="PKA61774.1"/>
    <property type="molecule type" value="Genomic_DNA"/>
</dbReference>
<dbReference type="STRING" id="1088818.A0A2I0B1W8"/>
<proteinExistence type="predicted"/>
<feature type="region of interest" description="Disordered" evidence="1">
    <location>
        <begin position="314"/>
        <end position="398"/>
    </location>
</feature>
<reference evidence="4 5" key="1">
    <citation type="journal article" date="2017" name="Nature">
        <title>The Apostasia genome and the evolution of orchids.</title>
        <authorList>
            <person name="Zhang G.Q."/>
            <person name="Liu K.W."/>
            <person name="Li Z."/>
            <person name="Lohaus R."/>
            <person name="Hsiao Y.Y."/>
            <person name="Niu S.C."/>
            <person name="Wang J.Y."/>
            <person name="Lin Y.C."/>
            <person name="Xu Q."/>
            <person name="Chen L.J."/>
            <person name="Yoshida K."/>
            <person name="Fujiwara S."/>
            <person name="Wang Z.W."/>
            <person name="Zhang Y.Q."/>
            <person name="Mitsuda N."/>
            <person name="Wang M."/>
            <person name="Liu G.H."/>
            <person name="Pecoraro L."/>
            <person name="Huang H.X."/>
            <person name="Xiao X.J."/>
            <person name="Lin M."/>
            <person name="Wu X.Y."/>
            <person name="Wu W.L."/>
            <person name="Chen Y.Y."/>
            <person name="Chang S.B."/>
            <person name="Sakamoto S."/>
            <person name="Ohme-Takagi M."/>
            <person name="Yagi M."/>
            <person name="Zeng S.J."/>
            <person name="Shen C.Y."/>
            <person name="Yeh C.M."/>
            <person name="Luo Y.B."/>
            <person name="Tsai W.C."/>
            <person name="Van de Peer Y."/>
            <person name="Liu Z.J."/>
        </authorList>
    </citation>
    <scope>NUCLEOTIDE SEQUENCE [LARGE SCALE GENOMIC DNA]</scope>
    <source>
        <strain evidence="5">cv. Shenzhen</strain>
        <tissue evidence="4">Stem</tissue>
    </source>
</reference>
<keyword evidence="5" id="KW-1185">Reference proteome</keyword>
<feature type="domain" description="DUF7036" evidence="3">
    <location>
        <begin position="210"/>
        <end position="302"/>
    </location>
</feature>
<feature type="compositionally biased region" description="Acidic residues" evidence="1">
    <location>
        <begin position="7"/>
        <end position="18"/>
    </location>
</feature>
<evidence type="ECO:0000256" key="2">
    <source>
        <dbReference type="SAM" id="Phobius"/>
    </source>
</evidence>
<dbReference type="PANTHER" id="PTHR33826">
    <property type="entry name" value="F20B24.21"/>
    <property type="match status" value="1"/>
</dbReference>
<keyword evidence="2" id="KW-0812">Transmembrane</keyword>
<dbReference type="InterPro" id="IPR055464">
    <property type="entry name" value="DUF7036"/>
</dbReference>
<dbReference type="Proteomes" id="UP000236161">
    <property type="component" value="Unassembled WGS sequence"/>
</dbReference>
<dbReference type="OrthoDB" id="687571at2759"/>
<dbReference type="Pfam" id="PF23041">
    <property type="entry name" value="DUF7036"/>
    <property type="match status" value="2"/>
</dbReference>
<dbReference type="PANTHER" id="PTHR33826:SF2">
    <property type="entry name" value="HYDROXYPROLINE-RICH GLYCOPROTEIN FAMILY PROTEIN"/>
    <property type="match status" value="1"/>
</dbReference>
<keyword evidence="2" id="KW-0472">Membrane</keyword>
<evidence type="ECO:0000256" key="1">
    <source>
        <dbReference type="SAM" id="MobiDB-lite"/>
    </source>
</evidence>
<evidence type="ECO:0000313" key="4">
    <source>
        <dbReference type="EMBL" id="PKA61774.1"/>
    </source>
</evidence>
<evidence type="ECO:0000259" key="3">
    <source>
        <dbReference type="Pfam" id="PF23041"/>
    </source>
</evidence>
<feature type="region of interest" description="Disordered" evidence="1">
    <location>
        <begin position="1"/>
        <end position="22"/>
    </location>
</feature>
<feature type="compositionally biased region" description="Low complexity" evidence="1">
    <location>
        <begin position="319"/>
        <end position="335"/>
    </location>
</feature>
<sequence>MGKSEEEREEEAAPEPESPDLLRENAGGRCPCCRSVGSIVGLRCFAALLLGVAVLLSAVFWLPPFFRSGSGKSGPDPAAEYGADIVASFRLQKPISIVHANVAKLQYDIFDEIGVPNTIVAVLYLGPIGLNATNVVFGMLPYPKNSNLSAGLSIIKSSFVSLVLGQSSLHLTMPLFGSSYFFQVMKFPGGITIIPPQKAFLLQKEKLLFNFTLNFPIYEVQGKIDELKDQMKLGLHLKSYEVLYVQLTNMNGSTVSPPTVVQASILLAVGNIQPSAPRLKQLAQNIRNSSAGNLGLNHTLFGRVKQISLSSFLQHSLNSGGSPSPAPAPQSSATSFHHHHLHHRHHNHHSDVHLGPAPAPSSNPKIPRESPPPRCPFGYSSRPKRKSRIAPAPAPSITHYTSVPPPIENVPAPAPHISAKSYLPTDNFTHARSPSEHVIEESKPPDMAPSISSSPFSCEFSLLNFCNLAEHQSIRICAESDQNQMGLRATGLSINAIMTTEKKSFVSFLFTPSSSNSGLLISLLGYVV</sequence>
<feature type="compositionally biased region" description="Basic residues" evidence="1">
    <location>
        <begin position="336"/>
        <end position="348"/>
    </location>
</feature>
<keyword evidence="2" id="KW-1133">Transmembrane helix</keyword>
<accession>A0A2I0B1W8</accession>
<dbReference type="AlphaFoldDB" id="A0A2I0B1W8"/>
<gene>
    <name evidence="4" type="ORF">AXF42_Ash008605</name>
</gene>
<protein>
    <recommendedName>
        <fullName evidence="3">DUF7036 domain-containing protein</fullName>
    </recommendedName>
</protein>
<evidence type="ECO:0000313" key="5">
    <source>
        <dbReference type="Proteomes" id="UP000236161"/>
    </source>
</evidence>
<organism evidence="4 5">
    <name type="scientific">Apostasia shenzhenica</name>
    <dbReference type="NCBI Taxonomy" id="1088818"/>
    <lineage>
        <taxon>Eukaryota</taxon>
        <taxon>Viridiplantae</taxon>
        <taxon>Streptophyta</taxon>
        <taxon>Embryophyta</taxon>
        <taxon>Tracheophyta</taxon>
        <taxon>Spermatophyta</taxon>
        <taxon>Magnoliopsida</taxon>
        <taxon>Liliopsida</taxon>
        <taxon>Asparagales</taxon>
        <taxon>Orchidaceae</taxon>
        <taxon>Apostasioideae</taxon>
        <taxon>Apostasia</taxon>
    </lineage>
</organism>
<name>A0A2I0B1W8_9ASPA</name>